<dbReference type="EMBL" id="JBGBPQ010000020">
    <property type="protein sequence ID" value="KAL1503993.1"/>
    <property type="molecule type" value="Genomic_DNA"/>
</dbReference>
<gene>
    <name evidence="1" type="ORF">AB1Y20_010408</name>
</gene>
<keyword evidence="2" id="KW-1185">Reference proteome</keyword>
<comment type="caution">
    <text evidence="1">The sequence shown here is derived from an EMBL/GenBank/DDBJ whole genome shotgun (WGS) entry which is preliminary data.</text>
</comment>
<dbReference type="AlphaFoldDB" id="A0AB34IS51"/>
<protein>
    <submittedName>
        <fullName evidence="1">Uncharacterized protein</fullName>
    </submittedName>
</protein>
<reference evidence="1 2" key="1">
    <citation type="journal article" date="2024" name="Science">
        <title>Giant polyketide synthase enzymes in the biosynthesis of giant marine polyether toxins.</title>
        <authorList>
            <person name="Fallon T.R."/>
            <person name="Shende V.V."/>
            <person name="Wierzbicki I.H."/>
            <person name="Pendleton A.L."/>
            <person name="Watervoot N.F."/>
            <person name="Auber R.P."/>
            <person name="Gonzalez D.J."/>
            <person name="Wisecaver J.H."/>
            <person name="Moore B.S."/>
        </authorList>
    </citation>
    <scope>NUCLEOTIDE SEQUENCE [LARGE SCALE GENOMIC DNA]</scope>
    <source>
        <strain evidence="1 2">12B1</strain>
    </source>
</reference>
<proteinExistence type="predicted"/>
<sequence length="79" mass="8396">MATAAYSAGISHIAFYAPVLPSATAITTNRASATFPATRQSDSSRISTLHSVFSRLPCCFSRRSLLFGMNPIAPCDPIC</sequence>
<evidence type="ECO:0000313" key="2">
    <source>
        <dbReference type="Proteomes" id="UP001515480"/>
    </source>
</evidence>
<organism evidence="1 2">
    <name type="scientific">Prymnesium parvum</name>
    <name type="common">Toxic golden alga</name>
    <dbReference type="NCBI Taxonomy" id="97485"/>
    <lineage>
        <taxon>Eukaryota</taxon>
        <taxon>Haptista</taxon>
        <taxon>Haptophyta</taxon>
        <taxon>Prymnesiophyceae</taxon>
        <taxon>Prymnesiales</taxon>
        <taxon>Prymnesiaceae</taxon>
        <taxon>Prymnesium</taxon>
    </lineage>
</organism>
<accession>A0AB34IS51</accession>
<dbReference type="Proteomes" id="UP001515480">
    <property type="component" value="Unassembled WGS sequence"/>
</dbReference>
<name>A0AB34IS51_PRYPA</name>
<evidence type="ECO:0000313" key="1">
    <source>
        <dbReference type="EMBL" id="KAL1503993.1"/>
    </source>
</evidence>